<evidence type="ECO:0000313" key="2">
    <source>
        <dbReference type="EMBL" id="MBE9080241.1"/>
    </source>
</evidence>
<dbReference type="EMBL" id="JADEXG010000094">
    <property type="protein sequence ID" value="MBE9080241.1"/>
    <property type="molecule type" value="Genomic_DNA"/>
</dbReference>
<dbReference type="AlphaFoldDB" id="A0A8J7DNV1"/>
<proteinExistence type="predicted"/>
<protein>
    <submittedName>
        <fullName evidence="2">Uncharacterized protein</fullName>
    </submittedName>
</protein>
<dbReference type="RefSeq" id="WP_193911990.1">
    <property type="nucleotide sequence ID" value="NZ_JADEXG010000094.1"/>
</dbReference>
<keyword evidence="1" id="KW-1133">Transmembrane helix</keyword>
<gene>
    <name evidence="2" type="ORF">IQ241_23625</name>
</gene>
<organism evidence="2 3">
    <name type="scientific">Vasconcelosia minhoensis LEGE 07310</name>
    <dbReference type="NCBI Taxonomy" id="915328"/>
    <lineage>
        <taxon>Bacteria</taxon>
        <taxon>Bacillati</taxon>
        <taxon>Cyanobacteriota</taxon>
        <taxon>Cyanophyceae</taxon>
        <taxon>Nodosilineales</taxon>
        <taxon>Cymatolegaceae</taxon>
        <taxon>Vasconcelosia</taxon>
        <taxon>Vasconcelosia minhoensis</taxon>
    </lineage>
</organism>
<evidence type="ECO:0000256" key="1">
    <source>
        <dbReference type="SAM" id="Phobius"/>
    </source>
</evidence>
<reference evidence="2" key="1">
    <citation type="submission" date="2020-10" db="EMBL/GenBank/DDBJ databases">
        <authorList>
            <person name="Castelo-Branco R."/>
            <person name="Eusebio N."/>
            <person name="Adriana R."/>
            <person name="Vieira A."/>
            <person name="Brugerolle De Fraissinette N."/>
            <person name="Rezende De Castro R."/>
            <person name="Schneider M.P."/>
            <person name="Vasconcelos V."/>
            <person name="Leao P.N."/>
        </authorList>
    </citation>
    <scope>NUCLEOTIDE SEQUENCE</scope>
    <source>
        <strain evidence="2">LEGE 07310</strain>
    </source>
</reference>
<sequence>MATLLHFLRSLAITLLVSFLIPLSGLGLLLGLLNLGQLSPAATASSVALQQMLTFLSVFGGGDPVQGIVVIGLAASLVGGLFDAFAAYKHPNLPDLKEF</sequence>
<comment type="caution">
    <text evidence="2">The sequence shown here is derived from an EMBL/GenBank/DDBJ whole genome shotgun (WGS) entry which is preliminary data.</text>
</comment>
<keyword evidence="3" id="KW-1185">Reference proteome</keyword>
<dbReference type="Proteomes" id="UP000636505">
    <property type="component" value="Unassembled WGS sequence"/>
</dbReference>
<accession>A0A8J7DNV1</accession>
<keyword evidence="1" id="KW-0812">Transmembrane</keyword>
<feature type="transmembrane region" description="Helical" evidence="1">
    <location>
        <begin position="68"/>
        <end position="88"/>
    </location>
</feature>
<name>A0A8J7DNV1_9CYAN</name>
<keyword evidence="1" id="KW-0472">Membrane</keyword>
<evidence type="ECO:0000313" key="3">
    <source>
        <dbReference type="Proteomes" id="UP000636505"/>
    </source>
</evidence>